<reference evidence="1 2" key="1">
    <citation type="submission" date="2019-12" db="EMBL/GenBank/DDBJ databases">
        <title>Whole genome shotgun sequence of Streptomyces libani subsp. libani NBRC 13452.</title>
        <authorList>
            <person name="Ichikawa N."/>
            <person name="Kimura A."/>
            <person name="Kitahashi Y."/>
            <person name="Komaki H."/>
            <person name="Tamura T."/>
        </authorList>
    </citation>
    <scope>NUCLEOTIDE SEQUENCE [LARGE SCALE GENOMIC DNA]</scope>
    <source>
        <strain evidence="1 2">NBRC 13452</strain>
    </source>
</reference>
<dbReference type="AlphaFoldDB" id="A0A640T852"/>
<name>A0A640T852_STRNI</name>
<dbReference type="Proteomes" id="UP000429552">
    <property type="component" value="Unassembled WGS sequence"/>
</dbReference>
<evidence type="ECO:0000313" key="2">
    <source>
        <dbReference type="Proteomes" id="UP000429552"/>
    </source>
</evidence>
<gene>
    <name evidence="1" type="ORF">Sliba_03700</name>
</gene>
<evidence type="ECO:0000313" key="1">
    <source>
        <dbReference type="EMBL" id="GFE19917.1"/>
    </source>
</evidence>
<accession>A0A640T852</accession>
<sequence length="190" mass="20837">MSAVAGHEPGRTLGAWPGAEAEGVDGWQHGSGGAVGGRPVRPSLYYNPRRLFRRHSGHTGFENYGAVLEALERALYQVASLTRSLHQWRDTETSYNYRAFVERYGTFLASIADNAQLLSTLDEDHLADQAGELCRLAERAQHYRRQVTEQAERDGPAPDTAAVHAVTLTGGRIATGPARCRLPRPRACRG</sequence>
<dbReference type="EMBL" id="BLIP01000001">
    <property type="protein sequence ID" value="GFE19917.1"/>
    <property type="molecule type" value="Genomic_DNA"/>
</dbReference>
<proteinExistence type="predicted"/>
<protein>
    <submittedName>
        <fullName evidence="1">Uncharacterized protein</fullName>
    </submittedName>
</protein>
<comment type="caution">
    <text evidence="1">The sequence shown here is derived from an EMBL/GenBank/DDBJ whole genome shotgun (WGS) entry which is preliminary data.</text>
</comment>
<organism evidence="1 2">
    <name type="scientific">Streptomyces nigrescens</name>
    <dbReference type="NCBI Taxonomy" id="1920"/>
    <lineage>
        <taxon>Bacteria</taxon>
        <taxon>Bacillati</taxon>
        <taxon>Actinomycetota</taxon>
        <taxon>Actinomycetes</taxon>
        <taxon>Kitasatosporales</taxon>
        <taxon>Streptomycetaceae</taxon>
        <taxon>Streptomyces</taxon>
    </lineage>
</organism>